<feature type="domain" description="HTH marR-type" evidence="2">
    <location>
        <begin position="16"/>
        <end position="64"/>
    </location>
</feature>
<sequence>MDQAPERHPTWTFLTNHARVLVQISKDPGMRVRDIAARCLLTERAVQRIITDLEQGGYLTHTRVGRTNLYRVTAARPLRHPADAGPSVADLLALLSDHAPGSDAPTDTSDGAADSASGAHRPA</sequence>
<dbReference type="GO" id="GO:0003700">
    <property type="term" value="F:DNA-binding transcription factor activity"/>
    <property type="evidence" value="ECO:0007669"/>
    <property type="project" value="InterPro"/>
</dbReference>
<dbReference type="Gene3D" id="1.10.10.10">
    <property type="entry name" value="Winged helix-like DNA-binding domain superfamily/Winged helix DNA-binding domain"/>
    <property type="match status" value="1"/>
</dbReference>
<evidence type="ECO:0000313" key="4">
    <source>
        <dbReference type="Proteomes" id="UP000183015"/>
    </source>
</evidence>
<dbReference type="RefSeq" id="WP_042448323.1">
    <property type="nucleotide sequence ID" value="NZ_BBPN01000014.1"/>
</dbReference>
<evidence type="ECO:0000259" key="2">
    <source>
        <dbReference type="Pfam" id="PF12802"/>
    </source>
</evidence>
<name>A0A1H7H6Y2_STRJI</name>
<dbReference type="AlphaFoldDB" id="A0A1H7H6Y2"/>
<dbReference type="InterPro" id="IPR011991">
    <property type="entry name" value="ArsR-like_HTH"/>
</dbReference>
<gene>
    <name evidence="3" type="ORF">SAMN05414137_10269</name>
</gene>
<accession>A0A1H7H6Y2</accession>
<dbReference type="InterPro" id="IPR036388">
    <property type="entry name" value="WH-like_DNA-bd_sf"/>
</dbReference>
<dbReference type="eggNOG" id="COG1846">
    <property type="taxonomic scope" value="Bacteria"/>
</dbReference>
<reference evidence="4" key="1">
    <citation type="submission" date="2016-10" db="EMBL/GenBank/DDBJ databases">
        <authorList>
            <person name="Varghese N."/>
        </authorList>
    </citation>
    <scope>NUCLEOTIDE SEQUENCE [LARGE SCALE GENOMIC DNA]</scope>
    <source>
        <strain evidence="4">DSM 45096 / BCRC 16803 / CGMCC 4.1857 / CIP 109030 / JCM 12277 / KCTC 19219 / NBRC 100920 / 33214</strain>
    </source>
</reference>
<dbReference type="Pfam" id="PF12802">
    <property type="entry name" value="MarR_2"/>
    <property type="match status" value="1"/>
</dbReference>
<dbReference type="SUPFAM" id="SSF46785">
    <property type="entry name" value="Winged helix' DNA-binding domain"/>
    <property type="match status" value="1"/>
</dbReference>
<evidence type="ECO:0000256" key="1">
    <source>
        <dbReference type="SAM" id="MobiDB-lite"/>
    </source>
</evidence>
<keyword evidence="4" id="KW-1185">Reference proteome</keyword>
<feature type="compositionally biased region" description="Low complexity" evidence="1">
    <location>
        <begin position="102"/>
        <end position="123"/>
    </location>
</feature>
<dbReference type="EMBL" id="FOAZ01000002">
    <property type="protein sequence ID" value="SEK45052.1"/>
    <property type="molecule type" value="Genomic_DNA"/>
</dbReference>
<dbReference type="InterPro" id="IPR000835">
    <property type="entry name" value="HTH_MarR-typ"/>
</dbReference>
<dbReference type="InterPro" id="IPR036390">
    <property type="entry name" value="WH_DNA-bd_sf"/>
</dbReference>
<evidence type="ECO:0000313" key="3">
    <source>
        <dbReference type="EMBL" id="SEK45052.1"/>
    </source>
</evidence>
<organism evidence="3 4">
    <name type="scientific">Streptacidiphilus jiangxiensis</name>
    <dbReference type="NCBI Taxonomy" id="235985"/>
    <lineage>
        <taxon>Bacteria</taxon>
        <taxon>Bacillati</taxon>
        <taxon>Actinomycetota</taxon>
        <taxon>Actinomycetes</taxon>
        <taxon>Kitasatosporales</taxon>
        <taxon>Streptomycetaceae</taxon>
        <taxon>Streptacidiphilus</taxon>
    </lineage>
</organism>
<dbReference type="OrthoDB" id="371140at2"/>
<proteinExistence type="predicted"/>
<dbReference type="Proteomes" id="UP000183015">
    <property type="component" value="Unassembled WGS sequence"/>
</dbReference>
<dbReference type="STRING" id="235985.SAMN05414137_10269"/>
<protein>
    <submittedName>
        <fullName evidence="3">MarR family protein</fullName>
    </submittedName>
</protein>
<dbReference type="CDD" id="cd00090">
    <property type="entry name" value="HTH_ARSR"/>
    <property type="match status" value="1"/>
</dbReference>
<feature type="region of interest" description="Disordered" evidence="1">
    <location>
        <begin position="96"/>
        <end position="123"/>
    </location>
</feature>